<dbReference type="RefSeq" id="WP_343839947.1">
    <property type="nucleotide sequence ID" value="NZ_BAAADO010000003.1"/>
</dbReference>
<dbReference type="InterPro" id="IPR027843">
    <property type="entry name" value="DUF4440"/>
</dbReference>
<protein>
    <recommendedName>
        <fullName evidence="1">DUF4440 domain-containing protein</fullName>
    </recommendedName>
</protein>
<dbReference type="Gene3D" id="3.10.450.50">
    <property type="match status" value="1"/>
</dbReference>
<evidence type="ECO:0000313" key="2">
    <source>
        <dbReference type="EMBL" id="GAA0492251.1"/>
    </source>
</evidence>
<reference evidence="3" key="1">
    <citation type="journal article" date="2019" name="Int. J. Syst. Evol. Microbiol.">
        <title>The Global Catalogue of Microorganisms (GCM) 10K type strain sequencing project: providing services to taxonomists for standard genome sequencing and annotation.</title>
        <authorList>
            <consortium name="The Broad Institute Genomics Platform"/>
            <consortium name="The Broad Institute Genome Sequencing Center for Infectious Disease"/>
            <person name="Wu L."/>
            <person name="Ma J."/>
        </authorList>
    </citation>
    <scope>NUCLEOTIDE SEQUENCE [LARGE SCALE GENOMIC DNA]</scope>
    <source>
        <strain evidence="3">JCM 12389</strain>
    </source>
</reference>
<comment type="caution">
    <text evidence="2">The sequence shown here is derived from an EMBL/GenBank/DDBJ whole genome shotgun (WGS) entry which is preliminary data.</text>
</comment>
<feature type="domain" description="DUF4440" evidence="1">
    <location>
        <begin position="18"/>
        <end position="121"/>
    </location>
</feature>
<keyword evidence="3" id="KW-1185">Reference proteome</keyword>
<proteinExistence type="predicted"/>
<organism evidence="2 3">
    <name type="scientific">Salinibacillus aidingensis</name>
    <dbReference type="NCBI Taxonomy" id="237684"/>
    <lineage>
        <taxon>Bacteria</taxon>
        <taxon>Bacillati</taxon>
        <taxon>Bacillota</taxon>
        <taxon>Bacilli</taxon>
        <taxon>Bacillales</taxon>
        <taxon>Bacillaceae</taxon>
        <taxon>Salinibacillus</taxon>
    </lineage>
</organism>
<dbReference type="InterPro" id="IPR032710">
    <property type="entry name" value="NTF2-like_dom_sf"/>
</dbReference>
<accession>A0ABP3L4Z3</accession>
<gene>
    <name evidence="2" type="ORF">GCM10008986_18150</name>
</gene>
<dbReference type="SUPFAM" id="SSF54427">
    <property type="entry name" value="NTF2-like"/>
    <property type="match status" value="1"/>
</dbReference>
<evidence type="ECO:0000259" key="1">
    <source>
        <dbReference type="Pfam" id="PF14534"/>
    </source>
</evidence>
<name>A0ABP3L4Z3_9BACI</name>
<evidence type="ECO:0000313" key="3">
    <source>
        <dbReference type="Proteomes" id="UP001500880"/>
    </source>
</evidence>
<dbReference type="Pfam" id="PF14534">
    <property type="entry name" value="DUF4440"/>
    <property type="match status" value="1"/>
</dbReference>
<dbReference type="EMBL" id="BAAADO010000003">
    <property type="protein sequence ID" value="GAA0492251.1"/>
    <property type="molecule type" value="Genomic_DNA"/>
</dbReference>
<dbReference type="Proteomes" id="UP001500880">
    <property type="component" value="Unassembled WGS sequence"/>
</dbReference>
<sequence length="131" mass="15341">MEPHLKNFTEMHDQFLLDWNKAMQSGDTSALERMAEDYYVVFFNNGAAKPMIFNREEAIQGMKQSVQQHSGAKKKFHNRVIRLKEHGHAVVFYEQTLEKEGTILARLFTIENWQLISGEWLLVRETEEPVS</sequence>